<accession>A0ACC3CH91</accession>
<dbReference type="Proteomes" id="UP000798662">
    <property type="component" value="Chromosome 3"/>
</dbReference>
<evidence type="ECO:0000313" key="1">
    <source>
        <dbReference type="EMBL" id="KAK1869289.1"/>
    </source>
</evidence>
<sequence length="1110" mass="116111">MAVPTDGQRRPPLVARVIRGPQKGALHPEGGGEFEFKCQWTCKSTSRKYHLANYRCAASRRVSPELCKYGNQALSEEWTLCKLCEEQRRSASCLIASSTISEKLDSVDEAEPRSVVDDGPDVFKIASAGGSTTTGGAVNVVNPLQFSSNGALRVLWEEGWLVDAPADPAAPFLPVPLPPLGLHVPRVPLMCELWRWLATSWGDIRTVYSITALSGGGQSSFLGDVATCKDDLPVTEPIYLPNSACRSMNVVKASHDLNDGTRKPYRYRSWGEVVDFAKRTVVLDISFYANTGFLDGRLEVTEECNFRLKGSPTLVSTATRVPFLPEAELVKAFSERIFDPGLLILTRAGRIVAGEEASRSIAALSVGIGRYLSDALKDLSQGAQGCSVYHLLQGASSSKPKGMAPGSAAFIIANNPTVQAVLITGIEVEARSLAVVDHEGRPIAWEKLIGSGEFGATADARDIFRDTAVPSLTIIDAMSHHKMMAGLIALSDSAKTTGVLKTTPCCMDVLVSMMDGLSTGGTTEQYHYWWEMAGSRARQLLRSLSGPITVAAKFSRMPLRKLYPDSLPVRRFHGPCCDAFCVDASWARVNTPIPCEFTRTIEDLVSNTDRDALLDSVWPSPAGYIGVDCVVFYNCTQGVAGGPRAGELVCVAVNNTDSSPSASTSAELNAALTSYESLKTSFGLKWGEWADRVAHVVVANRDAMTEYNQFRSSFAASRTLVCLRHDMRKMYSAGLYNLRPQLSQLLIFFRRTAAAGSRGDAADDGDDIAIDVDALDAKDCGGSSSSIASDGADSLGDGGVLGVSSGDVAPGKERLAATDVAVASVARRGAATASPPPRVAAKPEPVLDLIDPVWTGRRPSGELGAAGQGCRAYPRHRGRRDGVVGAARRPLFAAGAAPAASSLTLRAPATSVPVAGACVGARTAGSQAAPSAAAGGEVKAGAKVATKPGASGVARTEAAAGFKPPATAAGAKPAAVAGGAKPASAAAGGAQPAAVVRGITPAAAASGAKPLAMAGGMQAATAGATSRTSLETLGHALYWSDVVQRCKAGLEAAMGALREAVVAASVDAPAAGAAAGGVPPQAGCRPARPAQQPMARMQRWQRAPLRRLRR</sequence>
<name>A0ACC3CH91_PYRYE</name>
<evidence type="ECO:0000313" key="2">
    <source>
        <dbReference type="Proteomes" id="UP000798662"/>
    </source>
</evidence>
<organism evidence="1 2">
    <name type="scientific">Pyropia yezoensis</name>
    <name type="common">Susabi-nori</name>
    <name type="synonym">Porphyra yezoensis</name>
    <dbReference type="NCBI Taxonomy" id="2788"/>
    <lineage>
        <taxon>Eukaryota</taxon>
        <taxon>Rhodophyta</taxon>
        <taxon>Bangiophyceae</taxon>
        <taxon>Bangiales</taxon>
        <taxon>Bangiaceae</taxon>
        <taxon>Pyropia</taxon>
    </lineage>
</organism>
<keyword evidence="2" id="KW-1185">Reference proteome</keyword>
<gene>
    <name evidence="1" type="ORF">I4F81_011767</name>
</gene>
<dbReference type="EMBL" id="CM020620">
    <property type="protein sequence ID" value="KAK1869289.1"/>
    <property type="molecule type" value="Genomic_DNA"/>
</dbReference>
<reference evidence="1" key="1">
    <citation type="submission" date="2019-11" db="EMBL/GenBank/DDBJ databases">
        <title>Nori genome reveals adaptations in red seaweeds to the harsh intertidal environment.</title>
        <authorList>
            <person name="Wang D."/>
            <person name="Mao Y."/>
        </authorList>
    </citation>
    <scope>NUCLEOTIDE SEQUENCE</scope>
    <source>
        <tissue evidence="1">Gametophyte</tissue>
    </source>
</reference>
<proteinExistence type="predicted"/>
<protein>
    <submittedName>
        <fullName evidence="1">Uncharacterized protein</fullName>
    </submittedName>
</protein>
<comment type="caution">
    <text evidence="1">The sequence shown here is derived from an EMBL/GenBank/DDBJ whole genome shotgun (WGS) entry which is preliminary data.</text>
</comment>